<comment type="similarity">
    <text evidence="1">Belongs to the bacterial solute-binding protein 8 family.</text>
</comment>
<evidence type="ECO:0000256" key="1">
    <source>
        <dbReference type="ARBA" id="ARBA00008814"/>
    </source>
</evidence>
<keyword evidence="2" id="KW-0732">Signal</keyword>
<feature type="domain" description="Fe/B12 periplasmic-binding" evidence="3">
    <location>
        <begin position="57"/>
        <end position="347"/>
    </location>
</feature>
<accession>A0A839RTC3</accession>
<evidence type="ECO:0000256" key="2">
    <source>
        <dbReference type="SAM" id="SignalP"/>
    </source>
</evidence>
<dbReference type="PANTHER" id="PTHR30535:SF7">
    <property type="entry name" value="IRON(III) DICITRATE-BINDING PROTEIN"/>
    <property type="match status" value="1"/>
</dbReference>
<feature type="chain" id="PRO_5032356829" evidence="2">
    <location>
        <begin position="24"/>
        <end position="347"/>
    </location>
</feature>
<evidence type="ECO:0000259" key="3">
    <source>
        <dbReference type="PROSITE" id="PS50983"/>
    </source>
</evidence>
<evidence type="ECO:0000313" key="4">
    <source>
        <dbReference type="EMBL" id="MBB3039456.1"/>
    </source>
</evidence>
<dbReference type="Pfam" id="PF01497">
    <property type="entry name" value="Peripla_BP_2"/>
    <property type="match status" value="1"/>
</dbReference>
<dbReference type="Gene3D" id="3.40.50.1980">
    <property type="entry name" value="Nitrogenase molybdenum iron protein domain"/>
    <property type="match status" value="2"/>
</dbReference>
<dbReference type="PROSITE" id="PS50983">
    <property type="entry name" value="FE_B12_PBP"/>
    <property type="match status" value="1"/>
</dbReference>
<feature type="signal peptide" evidence="2">
    <location>
        <begin position="1"/>
        <end position="23"/>
    </location>
</feature>
<organism evidence="4 5">
    <name type="scientific">Hoyosella altamirensis</name>
    <dbReference type="NCBI Taxonomy" id="616997"/>
    <lineage>
        <taxon>Bacteria</taxon>
        <taxon>Bacillati</taxon>
        <taxon>Actinomycetota</taxon>
        <taxon>Actinomycetes</taxon>
        <taxon>Mycobacteriales</taxon>
        <taxon>Hoyosellaceae</taxon>
        <taxon>Hoyosella</taxon>
    </lineage>
</organism>
<dbReference type="Proteomes" id="UP000567922">
    <property type="component" value="Unassembled WGS sequence"/>
</dbReference>
<dbReference type="SUPFAM" id="SSF53807">
    <property type="entry name" value="Helical backbone' metal receptor"/>
    <property type="match status" value="1"/>
</dbReference>
<dbReference type="InterPro" id="IPR002491">
    <property type="entry name" value="ABC_transptr_periplasmic_BD"/>
</dbReference>
<keyword evidence="5" id="KW-1185">Reference proteome</keyword>
<comment type="caution">
    <text evidence="4">The sequence shown here is derived from an EMBL/GenBank/DDBJ whole genome shotgun (WGS) entry which is preliminary data.</text>
</comment>
<evidence type="ECO:0000313" key="5">
    <source>
        <dbReference type="Proteomes" id="UP000567922"/>
    </source>
</evidence>
<dbReference type="OrthoDB" id="9797850at2"/>
<name>A0A839RTC3_9ACTN</name>
<dbReference type="InterPro" id="IPR050902">
    <property type="entry name" value="ABC_Transporter_SBP"/>
</dbReference>
<dbReference type="RefSeq" id="WP_064438496.1">
    <property type="nucleotide sequence ID" value="NZ_BDDI01000001.1"/>
</dbReference>
<proteinExistence type="inferred from homology"/>
<reference evidence="4 5" key="1">
    <citation type="submission" date="2020-08" db="EMBL/GenBank/DDBJ databases">
        <title>Sequencing the genomes of 1000 actinobacteria strains.</title>
        <authorList>
            <person name="Klenk H.-P."/>
        </authorList>
    </citation>
    <scope>NUCLEOTIDE SEQUENCE [LARGE SCALE GENOMIC DNA]</scope>
    <source>
        <strain evidence="4 5">DSM 45258</strain>
    </source>
</reference>
<protein>
    <submittedName>
        <fullName evidence="4">Iron complex transport system substrate-binding protein</fullName>
    </submittedName>
</protein>
<sequence>MTISALAYLRTGALLTTAALALASCSNTEPETVAHVGEGTTRGNCGIDITADEPPQRIYAAYQPAIEVAHALGVSDRLIGTAFLDSQVLPEYENAQADAAYVESLPSRDELLAQNPDFVFSGFNGVFAESSQSSVGTRASLHNLGVGTWILSPLCPSSDGLADEAIDPATVRFDNVYADLRDLGALWGVEERAEAVIASLESRIAAVGDAVAGAERPSVAVVSPRADGTFSIASGTDFITQIIDAAGGVNAFSDLTERRNIQIGAEELIQRNPDVILTSTCCDASYTRDDALPDVEKIVTSPALANLTAVQNGTVYAFLFADRAASVRAAHSTELVAELIHPDLFGG</sequence>
<dbReference type="AlphaFoldDB" id="A0A839RTC3"/>
<dbReference type="EMBL" id="JACHWS010000004">
    <property type="protein sequence ID" value="MBB3039456.1"/>
    <property type="molecule type" value="Genomic_DNA"/>
</dbReference>
<gene>
    <name evidence="4" type="ORF">FHU29_003944</name>
</gene>
<dbReference type="PANTHER" id="PTHR30535">
    <property type="entry name" value="VITAMIN B12-BINDING PROTEIN"/>
    <property type="match status" value="1"/>
</dbReference>